<reference evidence="1 2" key="1">
    <citation type="submission" date="2019-09" db="EMBL/GenBank/DDBJ databases">
        <title>Genome sequence and assembly of Taibaiella sp.</title>
        <authorList>
            <person name="Chhetri G."/>
        </authorList>
    </citation>
    <scope>NUCLEOTIDE SEQUENCE [LARGE SCALE GENOMIC DNA]</scope>
    <source>
        <strain evidence="1 2">KVB11</strain>
    </source>
</reference>
<name>A0A5M6CSQ4_9BACT</name>
<gene>
    <name evidence="1" type="ORF">F0919_00540</name>
</gene>
<proteinExistence type="predicted"/>
<evidence type="ECO:0000313" key="2">
    <source>
        <dbReference type="Proteomes" id="UP000323632"/>
    </source>
</evidence>
<dbReference type="Proteomes" id="UP000323632">
    <property type="component" value="Unassembled WGS sequence"/>
</dbReference>
<protein>
    <recommendedName>
        <fullName evidence="3">Outer membrane protein beta-barrel domain-containing protein</fullName>
    </recommendedName>
</protein>
<accession>A0A5M6CSQ4</accession>
<sequence>MLRLPLRQTFCSQPFGRYYASNKQIEILKHARFFGEASFGINGKNTIVTGKPNSSTNGLDIGMGPGIAYFLTPNIGLGALGKCNGIMGFGNALTAHSLNIELGFQIYLPPAK</sequence>
<evidence type="ECO:0008006" key="3">
    <source>
        <dbReference type="Google" id="ProtNLM"/>
    </source>
</evidence>
<dbReference type="RefSeq" id="WP_150030762.1">
    <property type="nucleotide sequence ID" value="NZ_VWSH01000001.1"/>
</dbReference>
<dbReference type="AlphaFoldDB" id="A0A5M6CSQ4"/>
<keyword evidence="2" id="KW-1185">Reference proteome</keyword>
<evidence type="ECO:0000313" key="1">
    <source>
        <dbReference type="EMBL" id="KAA5536189.1"/>
    </source>
</evidence>
<dbReference type="EMBL" id="VWSH01000001">
    <property type="protein sequence ID" value="KAA5536189.1"/>
    <property type="molecule type" value="Genomic_DNA"/>
</dbReference>
<organism evidence="1 2">
    <name type="scientific">Taibaiella lutea</name>
    <dbReference type="NCBI Taxonomy" id="2608001"/>
    <lineage>
        <taxon>Bacteria</taxon>
        <taxon>Pseudomonadati</taxon>
        <taxon>Bacteroidota</taxon>
        <taxon>Chitinophagia</taxon>
        <taxon>Chitinophagales</taxon>
        <taxon>Chitinophagaceae</taxon>
        <taxon>Taibaiella</taxon>
    </lineage>
</organism>
<comment type="caution">
    <text evidence="1">The sequence shown here is derived from an EMBL/GenBank/DDBJ whole genome shotgun (WGS) entry which is preliminary data.</text>
</comment>